<evidence type="ECO:0000313" key="2">
    <source>
        <dbReference type="EMBL" id="AYM85560.1"/>
    </source>
</evidence>
<dbReference type="RefSeq" id="WP_121636923.1">
    <property type="nucleotide sequence ID" value="NZ_CP033065.1"/>
</dbReference>
<dbReference type="AlphaFoldDB" id="A0AAD0TZQ3"/>
<dbReference type="InterPro" id="IPR029044">
    <property type="entry name" value="Nucleotide-diphossugar_trans"/>
</dbReference>
<protein>
    <submittedName>
        <fullName evidence="2">Glycosyltransferase</fullName>
    </submittedName>
</protein>
<dbReference type="InterPro" id="IPR001173">
    <property type="entry name" value="Glyco_trans_2-like"/>
</dbReference>
<accession>A0AAD0TZQ3</accession>
<dbReference type="Pfam" id="PF00535">
    <property type="entry name" value="Glycos_transf_2"/>
    <property type="match status" value="1"/>
</dbReference>
<sequence>MLTIAISTVAASLNKLTEYLQTNIDKIDHRVNFLICSQREPTNTVTQLSERVKVIKTTESGLSRSRNMLLTNSQSIWLWVQDDDIELEFDALQQLVNILQNSNDDLHFIKVKSLENHNDFYKNYAFHSSHKLTNSLKISSIEIIVRREFVNAKKIKFDTNLGLGTKLPCCEENKFILDLFKANAKVSYLDLATCYHTTNIESRDIDHAGRFCARGYLLRFYPFYIRFALMLRWAIKIPAELSFYEKMKLMLKNYIIK</sequence>
<evidence type="ECO:0000313" key="3">
    <source>
        <dbReference type="Proteomes" id="UP000279995"/>
    </source>
</evidence>
<name>A0AAD0TZQ3_9GAMM</name>
<dbReference type="SUPFAM" id="SSF53448">
    <property type="entry name" value="Nucleotide-diphospho-sugar transferases"/>
    <property type="match status" value="1"/>
</dbReference>
<gene>
    <name evidence="2" type="ORF">D9T18_02045</name>
</gene>
<dbReference type="CDD" id="cd00761">
    <property type="entry name" value="Glyco_tranf_GTA_type"/>
    <property type="match status" value="1"/>
</dbReference>
<reference evidence="2 3" key="1">
    <citation type="submission" date="2018-10" db="EMBL/GenBank/DDBJ databases">
        <title>Complete Genome Sequence and Transcriptomic Profiles of a Marine Bacterium, Pseudoalteromonas agarivorans Hao 2018.</title>
        <authorList>
            <person name="Hao L."/>
        </authorList>
    </citation>
    <scope>NUCLEOTIDE SEQUENCE [LARGE SCALE GENOMIC DNA]</scope>
    <source>
        <strain evidence="2 3">Hao 2018</strain>
    </source>
</reference>
<organism evidence="2 3">
    <name type="scientific">Pseudoalteromonas agarivorans</name>
    <dbReference type="NCBI Taxonomy" id="176102"/>
    <lineage>
        <taxon>Bacteria</taxon>
        <taxon>Pseudomonadati</taxon>
        <taxon>Pseudomonadota</taxon>
        <taxon>Gammaproteobacteria</taxon>
        <taxon>Alteromonadales</taxon>
        <taxon>Pseudoalteromonadaceae</taxon>
        <taxon>Pseudoalteromonas</taxon>
    </lineage>
</organism>
<dbReference type="EMBL" id="CP033065">
    <property type="protein sequence ID" value="AYM85560.1"/>
    <property type="molecule type" value="Genomic_DNA"/>
</dbReference>
<feature type="domain" description="Glycosyltransferase 2-like" evidence="1">
    <location>
        <begin position="45"/>
        <end position="124"/>
    </location>
</feature>
<proteinExistence type="predicted"/>
<dbReference type="Gene3D" id="3.90.550.10">
    <property type="entry name" value="Spore Coat Polysaccharide Biosynthesis Protein SpsA, Chain A"/>
    <property type="match status" value="1"/>
</dbReference>
<evidence type="ECO:0000259" key="1">
    <source>
        <dbReference type="Pfam" id="PF00535"/>
    </source>
</evidence>
<dbReference type="Proteomes" id="UP000279995">
    <property type="component" value="Chromosome I"/>
</dbReference>